<evidence type="ECO:0000256" key="2">
    <source>
        <dbReference type="ARBA" id="ARBA00022692"/>
    </source>
</evidence>
<gene>
    <name evidence="11" type="primary">LOC100367222</name>
</gene>
<proteinExistence type="inferred from homology"/>
<comment type="similarity">
    <text evidence="7">Belongs to the type 2 lipid phosphate phosphatase family.</text>
</comment>
<sequence>MSSLWEFLSGSETVASIQRCFGVEFVTSSEVMCRSTSDEEVDSNGVSDIKNAVKCTEHMTFGQSGNGRDTFSLSASSPVRNCNNGFVKMEYRIKDTIATSTIASTVRSRSTVQHNGRAGKGIILNSVSNTTYCPHNDRSTDYVIHNKFWYYIFLFGAMLGNEIFYMAFFPFCCWNVSVWVTRRVAIIWAIVMYFGQAAKDIVKWPRPSSPPVVKLEHIYNMEYGMPSTHAMMGLSLPFTLFLLTVQRFEYPYYLGVAIAVTWCTLVCISRLYLGMHNVLDVIAGLVLAAVLMAVIYPYLDVIEDIFINGKYGATLAFGIGISMAIFYPTFNKWTMSRGEATLLLGIGTGTLVGLWFKVHFNLPPFEPVGDSPYTITVPDLRWMFFMILKMSSGILILLATRFVISASIKKVAYAILRILPLNEKRNEQVYVEVPRKFFTYMAIAVLTASIIPYMHQCIGL</sequence>
<dbReference type="RefSeq" id="XP_006818826.1">
    <property type="nucleotide sequence ID" value="XM_006818763.1"/>
</dbReference>
<feature type="transmembrane region" description="Helical" evidence="8">
    <location>
        <begin position="382"/>
        <end position="404"/>
    </location>
</feature>
<dbReference type="SUPFAM" id="SSF48317">
    <property type="entry name" value="Acid phosphatase/Vanadium-dependent haloperoxidase"/>
    <property type="match status" value="1"/>
</dbReference>
<dbReference type="InterPro" id="IPR000326">
    <property type="entry name" value="PAP2/HPO"/>
</dbReference>
<dbReference type="Gene3D" id="1.20.144.10">
    <property type="entry name" value="Phosphatidic acid phosphatase type 2/haloperoxidase"/>
    <property type="match status" value="1"/>
</dbReference>
<evidence type="ECO:0000256" key="1">
    <source>
        <dbReference type="ARBA" id="ARBA00004477"/>
    </source>
</evidence>
<evidence type="ECO:0000256" key="3">
    <source>
        <dbReference type="ARBA" id="ARBA00022801"/>
    </source>
</evidence>
<feature type="transmembrane region" description="Helical" evidence="8">
    <location>
        <begin position="250"/>
        <end position="273"/>
    </location>
</feature>
<keyword evidence="6 8" id="KW-0472">Membrane</keyword>
<evidence type="ECO:0000256" key="7">
    <source>
        <dbReference type="ARBA" id="ARBA00038324"/>
    </source>
</evidence>
<keyword evidence="5 8" id="KW-1133">Transmembrane helix</keyword>
<keyword evidence="3" id="KW-0378">Hydrolase</keyword>
<feature type="transmembrane region" description="Helical" evidence="8">
    <location>
        <begin position="437"/>
        <end position="455"/>
    </location>
</feature>
<evidence type="ECO:0000313" key="10">
    <source>
        <dbReference type="Proteomes" id="UP000694865"/>
    </source>
</evidence>
<organism evidence="10 11">
    <name type="scientific">Saccoglossus kowalevskii</name>
    <name type="common">Acorn worm</name>
    <dbReference type="NCBI Taxonomy" id="10224"/>
    <lineage>
        <taxon>Eukaryota</taxon>
        <taxon>Metazoa</taxon>
        <taxon>Hemichordata</taxon>
        <taxon>Enteropneusta</taxon>
        <taxon>Harrimaniidae</taxon>
        <taxon>Saccoglossus</taxon>
    </lineage>
</organism>
<keyword evidence="4" id="KW-0256">Endoplasmic reticulum</keyword>
<dbReference type="CDD" id="cd03388">
    <property type="entry name" value="PAP2_SPPase1"/>
    <property type="match status" value="1"/>
</dbReference>
<name>A0ABM0MFN5_SACKO</name>
<keyword evidence="10" id="KW-1185">Reference proteome</keyword>
<accession>A0ABM0MFN5</accession>
<feature type="transmembrane region" description="Helical" evidence="8">
    <location>
        <begin position="311"/>
        <end position="330"/>
    </location>
</feature>
<evidence type="ECO:0000256" key="5">
    <source>
        <dbReference type="ARBA" id="ARBA00022989"/>
    </source>
</evidence>
<keyword evidence="2 8" id="KW-0812">Transmembrane</keyword>
<evidence type="ECO:0000256" key="6">
    <source>
        <dbReference type="ARBA" id="ARBA00023136"/>
    </source>
</evidence>
<feature type="domain" description="Phosphatidic acid phosphatase type 2/haloperoxidase" evidence="9">
    <location>
        <begin position="181"/>
        <end position="296"/>
    </location>
</feature>
<evidence type="ECO:0000313" key="11">
    <source>
        <dbReference type="RefSeq" id="XP_006818826.1"/>
    </source>
</evidence>
<evidence type="ECO:0000256" key="8">
    <source>
        <dbReference type="SAM" id="Phobius"/>
    </source>
</evidence>
<feature type="transmembrane region" description="Helical" evidence="8">
    <location>
        <begin position="148"/>
        <end position="171"/>
    </location>
</feature>
<dbReference type="PANTHER" id="PTHR14969">
    <property type="entry name" value="SPHINGOSINE-1-PHOSPHATE PHOSPHOHYDROLASE"/>
    <property type="match status" value="1"/>
</dbReference>
<feature type="transmembrane region" description="Helical" evidence="8">
    <location>
        <begin position="342"/>
        <end position="362"/>
    </location>
</feature>
<dbReference type="Proteomes" id="UP000694865">
    <property type="component" value="Unplaced"/>
</dbReference>
<feature type="transmembrane region" description="Helical" evidence="8">
    <location>
        <begin position="278"/>
        <end position="299"/>
    </location>
</feature>
<dbReference type="PANTHER" id="PTHR14969:SF28">
    <property type="entry name" value="DIHYDROSPHINGOSINE 1-PHOSPHATE PHOSPHATASE LCB3-RELATED"/>
    <property type="match status" value="1"/>
</dbReference>
<protein>
    <submittedName>
        <fullName evidence="11">Sphingosine-1-phosphate phosphatase 2-like</fullName>
    </submittedName>
</protein>
<evidence type="ECO:0000259" key="9">
    <source>
        <dbReference type="SMART" id="SM00014"/>
    </source>
</evidence>
<dbReference type="Pfam" id="PF01569">
    <property type="entry name" value="PAP2"/>
    <property type="match status" value="1"/>
</dbReference>
<dbReference type="InterPro" id="IPR036938">
    <property type="entry name" value="PAP2/HPO_sf"/>
</dbReference>
<evidence type="ECO:0000256" key="4">
    <source>
        <dbReference type="ARBA" id="ARBA00022824"/>
    </source>
</evidence>
<dbReference type="SMART" id="SM00014">
    <property type="entry name" value="acidPPc"/>
    <property type="match status" value="1"/>
</dbReference>
<dbReference type="GeneID" id="100367222"/>
<reference evidence="11" key="1">
    <citation type="submission" date="2025-08" db="UniProtKB">
        <authorList>
            <consortium name="RefSeq"/>
        </authorList>
    </citation>
    <scope>IDENTIFICATION</scope>
    <source>
        <tissue evidence="11">Testes</tissue>
    </source>
</reference>
<comment type="subcellular location">
    <subcellularLocation>
        <location evidence="1">Endoplasmic reticulum membrane</location>
        <topology evidence="1">Multi-pass membrane protein</topology>
    </subcellularLocation>
</comment>
<feature type="transmembrane region" description="Helical" evidence="8">
    <location>
        <begin position="183"/>
        <end position="202"/>
    </location>
</feature>